<sequence length="566" mass="62622">MAPEPPQQKRKRGRPSLNATAPDASQTTGNDDNDRDNDADARPRKRGRPTKEAAAEPETTQTEAQPRKRGRPSGSKIEVATAQTNGVDDVPQPRTRRRRKSPSPAGPGRIDEDQPEESLPAPKRKRGRPSLQSAADAQRDRPERHPEAQPPPPKQRRGRSSLQPEAEAEAASQPVQQKRRRGRPSLESSRGVEGQRETDSAPQPATQRRKRNRPSTLHPQPTDTHKGPSKKISKPRRTSGEQTEATSTSDKQQSRRRSSGAAATTAEPRGSKRRVSSPGTHADKESIIPPSPDKPYTHVAPRVRRIRQSVIHEKWSPLAASSLSTATDILQLAQQPILTRLSNTHQRRAHTSTALHLVAGRIARKMRKGLPFPPAAIPTLSTRGGGDADGGREVEMDFERVLDAQRALERQLDPALHAVQLLQREKDRMEKELERDYQALKALEVSARGQAREQRGLLKKAHPLAPDAMMARDKRQRQWEQDAAQHLSQQKNGGGDVGNIFTDFGPDEAELEALALQLAGHMESIQTNMNQAEGIVPQILKSKADLQNVLLQHLDLAQYQEVLLGQ</sequence>
<dbReference type="HOGENOM" id="CLU_023691_0_0_1"/>
<feature type="compositionally biased region" description="Polar residues" evidence="2">
    <location>
        <begin position="240"/>
        <end position="251"/>
    </location>
</feature>
<accession>A0A084AFI2</accession>
<dbReference type="GO" id="GO:0003677">
    <property type="term" value="F:DNA binding"/>
    <property type="evidence" value="ECO:0007669"/>
    <property type="project" value="InterPro"/>
</dbReference>
<evidence type="ECO:0000256" key="1">
    <source>
        <dbReference type="SAM" id="Coils"/>
    </source>
</evidence>
<keyword evidence="4" id="KW-1185">Reference proteome</keyword>
<dbReference type="EMBL" id="KL648754">
    <property type="protein sequence ID" value="KEY64061.1"/>
    <property type="molecule type" value="Genomic_DNA"/>
</dbReference>
<feature type="compositionally biased region" description="Basic and acidic residues" evidence="2">
    <location>
        <begin position="137"/>
        <end position="147"/>
    </location>
</feature>
<keyword evidence="1" id="KW-0175">Coiled coil</keyword>
<dbReference type="PRINTS" id="PR00929">
    <property type="entry name" value="ATHOOK"/>
</dbReference>
<feature type="compositionally biased region" description="Basic residues" evidence="2">
    <location>
        <begin position="227"/>
        <end position="237"/>
    </location>
</feature>
<dbReference type="Proteomes" id="UP000028045">
    <property type="component" value="Unassembled WGS sequence"/>
</dbReference>
<reference evidence="3 4" key="1">
    <citation type="journal article" date="2014" name="BMC Genomics">
        <title>Comparative genome sequencing reveals chemotype-specific gene clusters in the toxigenic black mold Stachybotrys.</title>
        <authorList>
            <person name="Semeiks J."/>
            <person name="Borek D."/>
            <person name="Otwinowski Z."/>
            <person name="Grishin N.V."/>
        </authorList>
    </citation>
    <scope>NUCLEOTIDE SEQUENCE [LARGE SCALE GENOMIC DNA]</scope>
    <source>
        <strain evidence="4">CBS 109288 / IBT 7711</strain>
    </source>
</reference>
<feature type="region of interest" description="Disordered" evidence="2">
    <location>
        <begin position="1"/>
        <end position="298"/>
    </location>
</feature>
<organism evidence="3 4">
    <name type="scientific">Stachybotrys chartarum (strain CBS 109288 / IBT 7711)</name>
    <name type="common">Toxic black mold</name>
    <name type="synonym">Stilbospora chartarum</name>
    <dbReference type="NCBI Taxonomy" id="1280523"/>
    <lineage>
        <taxon>Eukaryota</taxon>
        <taxon>Fungi</taxon>
        <taxon>Dikarya</taxon>
        <taxon>Ascomycota</taxon>
        <taxon>Pezizomycotina</taxon>
        <taxon>Sordariomycetes</taxon>
        <taxon>Hypocreomycetidae</taxon>
        <taxon>Hypocreales</taxon>
        <taxon>Stachybotryaceae</taxon>
        <taxon>Stachybotrys</taxon>
    </lineage>
</organism>
<dbReference type="InterPro" id="IPR025212">
    <property type="entry name" value="CAD_CENP-Q"/>
</dbReference>
<dbReference type="SMART" id="SM00384">
    <property type="entry name" value="AT_hook"/>
    <property type="match status" value="6"/>
</dbReference>
<feature type="coiled-coil region" evidence="1">
    <location>
        <begin position="419"/>
        <end position="446"/>
    </location>
</feature>
<evidence type="ECO:0008006" key="5">
    <source>
        <dbReference type="Google" id="ProtNLM"/>
    </source>
</evidence>
<evidence type="ECO:0000313" key="4">
    <source>
        <dbReference type="Proteomes" id="UP000028045"/>
    </source>
</evidence>
<dbReference type="Pfam" id="PF13094">
    <property type="entry name" value="CENP-Q"/>
    <property type="match status" value="1"/>
</dbReference>
<protein>
    <recommendedName>
        <fullName evidence="5">Kinetochore protein fta7</fullName>
    </recommendedName>
</protein>
<gene>
    <name evidence="3" type="ORF">S7711_07423</name>
</gene>
<name>A0A084AFI2_STACB</name>
<evidence type="ECO:0000313" key="3">
    <source>
        <dbReference type="EMBL" id="KEY64061.1"/>
    </source>
</evidence>
<dbReference type="OrthoDB" id="2420947at2759"/>
<proteinExistence type="predicted"/>
<dbReference type="InterPro" id="IPR017956">
    <property type="entry name" value="AT_hook_DNA-bd_motif"/>
</dbReference>
<feature type="compositionally biased region" description="Polar residues" evidence="2">
    <location>
        <begin position="17"/>
        <end position="29"/>
    </location>
</feature>
<dbReference type="AlphaFoldDB" id="A0A084AFI2"/>
<evidence type="ECO:0000256" key="2">
    <source>
        <dbReference type="SAM" id="MobiDB-lite"/>
    </source>
</evidence>